<organism evidence="1 2">
    <name type="scientific">Candidatus Avoscillospira avistercoris</name>
    <dbReference type="NCBI Taxonomy" id="2840707"/>
    <lineage>
        <taxon>Bacteria</taxon>
        <taxon>Bacillati</taxon>
        <taxon>Bacillota</taxon>
        <taxon>Clostridia</taxon>
        <taxon>Eubacteriales</taxon>
        <taxon>Oscillospiraceae</taxon>
        <taxon>Oscillospiraceae incertae sedis</taxon>
        <taxon>Candidatus Avoscillospira</taxon>
    </lineage>
</organism>
<accession>A0A9D1JTU8</accession>
<evidence type="ECO:0000313" key="1">
    <source>
        <dbReference type="EMBL" id="HIS65571.1"/>
    </source>
</evidence>
<sequence length="245" mass="27005">MPLIVGELPRLPDALVNTGWVKELDVSNQGGGQQTSTVVGEKLQSLKGVKLDQVDLSKAIPLDPQFGENIQYDLDSSLVVKGRQDFVEFTDKTVSEKAQELAARMTEYPTGVKFSIDGLSMDQLAELFGNIGKDLDSAFAAGEISEQEYAELNKGLETYSAFMTEKSEQQKAAFAVMKQTAKATDAKIRSGASEQEMADYAAMVREKWQEKINEYLKEHSFDRTALSQMVAAIRGGTNRVFQIMA</sequence>
<protein>
    <submittedName>
        <fullName evidence="1">Uncharacterized protein</fullName>
    </submittedName>
</protein>
<comment type="caution">
    <text evidence="1">The sequence shown here is derived from an EMBL/GenBank/DDBJ whole genome shotgun (WGS) entry which is preliminary data.</text>
</comment>
<evidence type="ECO:0000313" key="2">
    <source>
        <dbReference type="Proteomes" id="UP000886741"/>
    </source>
</evidence>
<name>A0A9D1JTU8_9FIRM</name>
<dbReference type="Proteomes" id="UP000886741">
    <property type="component" value="Unassembled WGS sequence"/>
</dbReference>
<reference evidence="1" key="1">
    <citation type="submission" date="2020-10" db="EMBL/GenBank/DDBJ databases">
        <authorList>
            <person name="Gilroy R."/>
        </authorList>
    </citation>
    <scope>NUCLEOTIDE SEQUENCE</scope>
    <source>
        <strain evidence="1">ChiBcec16-1751</strain>
    </source>
</reference>
<dbReference type="AlphaFoldDB" id="A0A9D1JTU8"/>
<proteinExistence type="predicted"/>
<reference evidence="1" key="2">
    <citation type="journal article" date="2021" name="PeerJ">
        <title>Extensive microbial diversity within the chicken gut microbiome revealed by metagenomics and culture.</title>
        <authorList>
            <person name="Gilroy R."/>
            <person name="Ravi A."/>
            <person name="Getino M."/>
            <person name="Pursley I."/>
            <person name="Horton D.L."/>
            <person name="Alikhan N.F."/>
            <person name="Baker D."/>
            <person name="Gharbi K."/>
            <person name="Hall N."/>
            <person name="Watson M."/>
            <person name="Adriaenssens E.M."/>
            <person name="Foster-Nyarko E."/>
            <person name="Jarju S."/>
            <person name="Secka A."/>
            <person name="Antonio M."/>
            <person name="Oren A."/>
            <person name="Chaudhuri R.R."/>
            <person name="La Ragione R."/>
            <person name="Hildebrand F."/>
            <person name="Pallen M.J."/>
        </authorList>
    </citation>
    <scope>NUCLEOTIDE SEQUENCE</scope>
    <source>
        <strain evidence="1">ChiBcec16-1751</strain>
    </source>
</reference>
<dbReference type="EMBL" id="DVJJ01000143">
    <property type="protein sequence ID" value="HIS65571.1"/>
    <property type="molecule type" value="Genomic_DNA"/>
</dbReference>
<gene>
    <name evidence="1" type="ORF">IAA83_09420</name>
</gene>